<keyword evidence="1" id="KW-0436">Ligase</keyword>
<evidence type="ECO:0000313" key="2">
    <source>
        <dbReference type="Proteomes" id="UP000198348"/>
    </source>
</evidence>
<accession>A0A238W6V2</accession>
<dbReference type="Gene3D" id="3.90.1140.10">
    <property type="entry name" value="Cyclic phosphodiesterase"/>
    <property type="match status" value="1"/>
</dbReference>
<keyword evidence="2" id="KW-1185">Reference proteome</keyword>
<dbReference type="InterPro" id="IPR009097">
    <property type="entry name" value="Cyclic_Pdiesterase"/>
</dbReference>
<dbReference type="EMBL" id="FZNW01000005">
    <property type="protein sequence ID" value="SNR42315.1"/>
    <property type="molecule type" value="Genomic_DNA"/>
</dbReference>
<dbReference type="Pfam" id="PF13563">
    <property type="entry name" value="2_5_RNA_ligase2"/>
    <property type="match status" value="1"/>
</dbReference>
<evidence type="ECO:0000313" key="1">
    <source>
        <dbReference type="EMBL" id="SNR42315.1"/>
    </source>
</evidence>
<dbReference type="SUPFAM" id="SSF55144">
    <property type="entry name" value="LigT-like"/>
    <property type="match status" value="1"/>
</dbReference>
<gene>
    <name evidence="1" type="ORF">SAMN06265360_105182</name>
</gene>
<dbReference type="AlphaFoldDB" id="A0A238W6V2"/>
<reference evidence="1 2" key="1">
    <citation type="submission" date="2017-06" db="EMBL/GenBank/DDBJ databases">
        <authorList>
            <person name="Kim H.J."/>
            <person name="Triplett B.A."/>
        </authorList>
    </citation>
    <scope>NUCLEOTIDE SEQUENCE [LARGE SCALE GENOMIC DNA]</scope>
    <source>
        <strain evidence="1 2">DSM 45207</strain>
    </source>
</reference>
<sequence>MALGVCLLFDHATERALRGLWDRLEARGIPTLRSHTHGLHVPHMSYVVLLRWELDAVRAAVDGLGDGGPFEITFDALGTFRRGRACLVPAVPPDLVTRQQAVVEATRATGALVHMHYECGRWLPHASLAPRAQAGWLPTVATAVYEVLPLTARVERAALIDSSTGRVWPLSTVP</sequence>
<dbReference type="RefSeq" id="WP_089300495.1">
    <property type="nucleotide sequence ID" value="NZ_FZNW01000005.1"/>
</dbReference>
<protein>
    <submittedName>
        <fullName evidence="1">2'-5' RNA ligase superfamily protein</fullName>
    </submittedName>
</protein>
<dbReference type="OrthoDB" id="3397424at2"/>
<proteinExistence type="predicted"/>
<dbReference type="GO" id="GO:0016874">
    <property type="term" value="F:ligase activity"/>
    <property type="evidence" value="ECO:0007669"/>
    <property type="project" value="UniProtKB-KW"/>
</dbReference>
<dbReference type="Proteomes" id="UP000198348">
    <property type="component" value="Unassembled WGS sequence"/>
</dbReference>
<organism evidence="1 2">
    <name type="scientific">Haloechinothrix alba</name>
    <dbReference type="NCBI Taxonomy" id="664784"/>
    <lineage>
        <taxon>Bacteria</taxon>
        <taxon>Bacillati</taxon>
        <taxon>Actinomycetota</taxon>
        <taxon>Actinomycetes</taxon>
        <taxon>Pseudonocardiales</taxon>
        <taxon>Pseudonocardiaceae</taxon>
        <taxon>Haloechinothrix</taxon>
    </lineage>
</organism>
<name>A0A238W6V2_9PSEU</name>